<reference evidence="1 2" key="1">
    <citation type="journal article" date="2018" name="Sci. Rep.">
        <title>Comparative genomics provides insights into the lifestyle and reveals functional heterogeneity of dark septate endophytic fungi.</title>
        <authorList>
            <person name="Knapp D.G."/>
            <person name="Nemeth J.B."/>
            <person name="Barry K."/>
            <person name="Hainaut M."/>
            <person name="Henrissat B."/>
            <person name="Johnson J."/>
            <person name="Kuo A."/>
            <person name="Lim J.H.P."/>
            <person name="Lipzen A."/>
            <person name="Nolan M."/>
            <person name="Ohm R.A."/>
            <person name="Tamas L."/>
            <person name="Grigoriev I.V."/>
            <person name="Spatafora J.W."/>
            <person name="Nagy L.G."/>
            <person name="Kovacs G.M."/>
        </authorList>
    </citation>
    <scope>NUCLEOTIDE SEQUENCE [LARGE SCALE GENOMIC DNA]</scope>
    <source>
        <strain evidence="1 2">DSE2036</strain>
    </source>
</reference>
<keyword evidence="2" id="KW-1185">Reference proteome</keyword>
<keyword evidence="1" id="KW-0808">Transferase</keyword>
<dbReference type="Proteomes" id="UP000244855">
    <property type="component" value="Unassembled WGS sequence"/>
</dbReference>
<evidence type="ECO:0000313" key="1">
    <source>
        <dbReference type="EMBL" id="PVI03745.1"/>
    </source>
</evidence>
<gene>
    <name evidence="1" type="ORF">DM02DRAFT_486800</name>
</gene>
<dbReference type="AlphaFoldDB" id="A0A2V1E2S9"/>
<evidence type="ECO:0000313" key="2">
    <source>
        <dbReference type="Proteomes" id="UP000244855"/>
    </source>
</evidence>
<dbReference type="Gene3D" id="3.90.550.10">
    <property type="entry name" value="Spore Coat Polysaccharide Biosynthesis Protein SpsA, Chain A"/>
    <property type="match status" value="1"/>
</dbReference>
<feature type="non-terminal residue" evidence="1">
    <location>
        <position position="1"/>
    </location>
</feature>
<dbReference type="SUPFAM" id="SSF53448">
    <property type="entry name" value="Nucleotide-diphospho-sugar transferases"/>
    <property type="match status" value="1"/>
</dbReference>
<protein>
    <submittedName>
        <fullName evidence="1">Glycosyltransferase family 8 protein</fullName>
    </submittedName>
</protein>
<dbReference type="InterPro" id="IPR029044">
    <property type="entry name" value="Nucleotide-diphossugar_trans"/>
</dbReference>
<proteinExistence type="predicted"/>
<dbReference type="OrthoDB" id="2014201at2759"/>
<dbReference type="PANTHER" id="PTHR11183">
    <property type="entry name" value="GLYCOGENIN SUBFAMILY MEMBER"/>
    <property type="match status" value="1"/>
</dbReference>
<dbReference type="EMBL" id="KZ805328">
    <property type="protein sequence ID" value="PVI03745.1"/>
    <property type="molecule type" value="Genomic_DNA"/>
</dbReference>
<organism evidence="1 2">
    <name type="scientific">Periconia macrospinosa</name>
    <dbReference type="NCBI Taxonomy" id="97972"/>
    <lineage>
        <taxon>Eukaryota</taxon>
        <taxon>Fungi</taxon>
        <taxon>Dikarya</taxon>
        <taxon>Ascomycota</taxon>
        <taxon>Pezizomycotina</taxon>
        <taxon>Dothideomycetes</taxon>
        <taxon>Pleosporomycetidae</taxon>
        <taxon>Pleosporales</taxon>
        <taxon>Massarineae</taxon>
        <taxon>Periconiaceae</taxon>
        <taxon>Periconia</taxon>
    </lineage>
</organism>
<name>A0A2V1E2S9_9PLEO</name>
<dbReference type="STRING" id="97972.A0A2V1E2S9"/>
<accession>A0A2V1E2S9</accession>
<dbReference type="GO" id="GO:0016740">
    <property type="term" value="F:transferase activity"/>
    <property type="evidence" value="ECO:0007669"/>
    <property type="project" value="UniProtKB-KW"/>
</dbReference>
<sequence>ELAHVKSKYAFATFLSGKEDAKLTDPYFIAVRTLTYQLLYANETRSRDQTIPFVVLCTDKVPLEQRKRLQRDGAIVVVAESITSDWATTSVANWQGILTKLRLWELTQFERIALLDGDTILTQPLDAIFNDPAVSLQETQLNKTDPNDPVIKPDERALPPTYAFAAVTEMKAEHAFPPSRENNDFPNYNYFNAGFFVFKPSLDMLAYYLSVLDIPDRFNPDMQEQNLLNYAHRREGAMSWMLLENTWNIHFPRWEDVQGGVKSIHDKWWDPLDDRLKDMMVAWRWRMEGFFEMRD</sequence>
<dbReference type="InterPro" id="IPR050587">
    <property type="entry name" value="GNT1/Glycosyltrans_8"/>
</dbReference>
<feature type="non-terminal residue" evidence="1">
    <location>
        <position position="295"/>
    </location>
</feature>